<accession>A0AAD7YNP4</accession>
<feature type="domain" description="Integrator complex subunit 1 R4" evidence="2">
    <location>
        <begin position="258"/>
        <end position="313"/>
    </location>
</feature>
<protein>
    <submittedName>
        <fullName evidence="3">Uncharacterized protein</fullName>
    </submittedName>
</protein>
<dbReference type="InterPro" id="IPR053964">
    <property type="entry name" value="INT1_R3"/>
</dbReference>
<dbReference type="Pfam" id="PF22927">
    <property type="entry name" value="INT1_R3"/>
    <property type="match status" value="1"/>
</dbReference>
<dbReference type="EMBL" id="JARGEI010000011">
    <property type="protein sequence ID" value="KAJ8723625.1"/>
    <property type="molecule type" value="Genomic_DNA"/>
</dbReference>
<organism evidence="3 4">
    <name type="scientific">Mythimna separata</name>
    <name type="common">Oriental armyworm</name>
    <name type="synonym">Pseudaletia separata</name>
    <dbReference type="NCBI Taxonomy" id="271217"/>
    <lineage>
        <taxon>Eukaryota</taxon>
        <taxon>Metazoa</taxon>
        <taxon>Ecdysozoa</taxon>
        <taxon>Arthropoda</taxon>
        <taxon>Hexapoda</taxon>
        <taxon>Insecta</taxon>
        <taxon>Pterygota</taxon>
        <taxon>Neoptera</taxon>
        <taxon>Endopterygota</taxon>
        <taxon>Lepidoptera</taxon>
        <taxon>Glossata</taxon>
        <taxon>Ditrysia</taxon>
        <taxon>Noctuoidea</taxon>
        <taxon>Noctuidae</taxon>
        <taxon>Noctuinae</taxon>
        <taxon>Hadenini</taxon>
        <taxon>Mythimna</taxon>
    </lineage>
</organism>
<evidence type="ECO:0000313" key="4">
    <source>
        <dbReference type="Proteomes" id="UP001231518"/>
    </source>
</evidence>
<sequence>MKVPKILPLLQQSGPRRRAACGLGTDVILRTAAARATSATDRVSHALLTAIAAPHHPHSKELEHRLWRMEADVRGVWARVAGAGARALTLAAALLRGATPPATRHHTHVLAALEVLPDSELFAPTNTAEVHSILECFLTMARTQQGSGVQSLLHRVGALLRRYLACRPQLANALLHVHKETIANTPALSSLQAAEVQAPASAAPPPLALQALQRRYDSPENLHWLLQEIESWGSRRGGAWGGAAWAGAVLRGAAPHAASPHAPLRQTALSLLAKLLPAVADTTPGLQAVLECLDSHQPEVTQSLLDKLPELVVGMQEHAAKVLMRVFDLGLKSRHPVELCLAKCVTTINMHRGC</sequence>
<dbReference type="AlphaFoldDB" id="A0AAD7YNP4"/>
<evidence type="ECO:0000259" key="1">
    <source>
        <dbReference type="Pfam" id="PF22927"/>
    </source>
</evidence>
<keyword evidence="4" id="KW-1185">Reference proteome</keyword>
<dbReference type="Proteomes" id="UP001231518">
    <property type="component" value="Chromosome 20"/>
</dbReference>
<reference evidence="3" key="1">
    <citation type="submission" date="2023-03" db="EMBL/GenBank/DDBJ databases">
        <title>Chromosome-level genomes of two armyworms, Mythimna separata and Mythimna loreyi, provide insights into the biosynthesis and reception of sex pheromones.</title>
        <authorList>
            <person name="Zhao H."/>
        </authorList>
    </citation>
    <scope>NUCLEOTIDE SEQUENCE</scope>
    <source>
        <strain evidence="3">BeijingLab</strain>
        <tissue evidence="3">Pupa</tissue>
    </source>
</reference>
<feature type="domain" description="Integrator complex subunit 1 R3" evidence="1">
    <location>
        <begin position="40"/>
        <end position="185"/>
    </location>
</feature>
<evidence type="ECO:0000313" key="3">
    <source>
        <dbReference type="EMBL" id="KAJ8723625.1"/>
    </source>
</evidence>
<name>A0AAD7YNP4_MYTSE</name>
<evidence type="ECO:0000259" key="2">
    <source>
        <dbReference type="Pfam" id="PF22928"/>
    </source>
</evidence>
<dbReference type="InterPro" id="IPR053965">
    <property type="entry name" value="INTS1_R4"/>
</dbReference>
<comment type="caution">
    <text evidence="3">The sequence shown here is derived from an EMBL/GenBank/DDBJ whole genome shotgun (WGS) entry which is preliminary data.</text>
</comment>
<proteinExistence type="predicted"/>
<gene>
    <name evidence="3" type="ORF">PYW07_007605</name>
</gene>
<dbReference type="Pfam" id="PF22928">
    <property type="entry name" value="INTS1_R4"/>
    <property type="match status" value="1"/>
</dbReference>